<keyword evidence="3" id="KW-1185">Reference proteome</keyword>
<feature type="compositionally biased region" description="Basic and acidic residues" evidence="1">
    <location>
        <begin position="1"/>
        <end position="10"/>
    </location>
</feature>
<dbReference type="Proteomes" id="UP001215280">
    <property type="component" value="Unassembled WGS sequence"/>
</dbReference>
<reference evidence="2" key="1">
    <citation type="submission" date="2023-03" db="EMBL/GenBank/DDBJ databases">
        <title>Massive genome expansion in bonnet fungi (Mycena s.s.) driven by repeated elements and novel gene families across ecological guilds.</title>
        <authorList>
            <consortium name="Lawrence Berkeley National Laboratory"/>
            <person name="Harder C.B."/>
            <person name="Miyauchi S."/>
            <person name="Viragh M."/>
            <person name="Kuo A."/>
            <person name="Thoen E."/>
            <person name="Andreopoulos B."/>
            <person name="Lu D."/>
            <person name="Skrede I."/>
            <person name="Drula E."/>
            <person name="Henrissat B."/>
            <person name="Morin E."/>
            <person name="Kohler A."/>
            <person name="Barry K."/>
            <person name="LaButti K."/>
            <person name="Morin E."/>
            <person name="Salamov A."/>
            <person name="Lipzen A."/>
            <person name="Mereny Z."/>
            <person name="Hegedus B."/>
            <person name="Baldrian P."/>
            <person name="Stursova M."/>
            <person name="Weitz H."/>
            <person name="Taylor A."/>
            <person name="Grigoriev I.V."/>
            <person name="Nagy L.G."/>
            <person name="Martin F."/>
            <person name="Kauserud H."/>
        </authorList>
    </citation>
    <scope>NUCLEOTIDE SEQUENCE</scope>
    <source>
        <strain evidence="2">CBHHK188m</strain>
    </source>
</reference>
<organism evidence="2 3">
    <name type="scientific">Mycena maculata</name>
    <dbReference type="NCBI Taxonomy" id="230809"/>
    <lineage>
        <taxon>Eukaryota</taxon>
        <taxon>Fungi</taxon>
        <taxon>Dikarya</taxon>
        <taxon>Basidiomycota</taxon>
        <taxon>Agaricomycotina</taxon>
        <taxon>Agaricomycetes</taxon>
        <taxon>Agaricomycetidae</taxon>
        <taxon>Agaricales</taxon>
        <taxon>Marasmiineae</taxon>
        <taxon>Mycenaceae</taxon>
        <taxon>Mycena</taxon>
    </lineage>
</organism>
<dbReference type="AlphaFoldDB" id="A0AAD7IH71"/>
<feature type="region of interest" description="Disordered" evidence="1">
    <location>
        <begin position="1"/>
        <end position="27"/>
    </location>
</feature>
<evidence type="ECO:0000313" key="2">
    <source>
        <dbReference type="EMBL" id="KAJ7743000.1"/>
    </source>
</evidence>
<sequence>MYLPISERKMSTSSRGTPPTSPAVDPDLVKEIQKHSKDYVTRDQLATANNSKPKNEVRDAPSARAYLEASGLLVKGNPLVAKGGHFMRSEPFMTFMKLALLPQVVLGKVVNPLGALAYMGVEIDDEVAQEVAQTMVDTISLLLNTVVKNQEAMNVTMRGFQGESTIVSKAIEQLQVEVQALEVQVKELKIAVDGGCHGAAAAALMTVEQAGILVGTARMQHQILIDKASDAVTDSLSMLSELELKEKGNLALTIMTEKMERASFVGGQKLTNRGVIFVCKVKGTEVMWQFVAALGDTCVFMPRCVKLIIEMVPVETRIDNVGTWHVVEADSGMKEGDVLGARSVKVPQRRMNNQRVAHLKLEVGVFHKVCWCEKCQKLDGHLAHACKSAVDVCRDCPVTDSSIFKYLNCNMEGHGAVDQHCPVFLKEQQKRRARDPTADYRYFPTKELWTWVAVVAPHPQALSGGGAWVGRVGNGHLAGRHPGQGGGGPVDAGWPGSRTQQTIQDAFKHKQDGLSQRQHQAARGIVGHVGTQGPAAGTGEWGTVHEQPLPPVESLFSPATGATTQVPVGAMGGAQ</sequence>
<dbReference type="EMBL" id="JARJLG010000114">
    <property type="protein sequence ID" value="KAJ7743000.1"/>
    <property type="molecule type" value="Genomic_DNA"/>
</dbReference>
<proteinExistence type="predicted"/>
<comment type="caution">
    <text evidence="2">The sequence shown here is derived from an EMBL/GenBank/DDBJ whole genome shotgun (WGS) entry which is preliminary data.</text>
</comment>
<name>A0AAD7IH71_9AGAR</name>
<accession>A0AAD7IH71</accession>
<gene>
    <name evidence="2" type="ORF">DFH07DRAFT_777492</name>
</gene>
<protein>
    <submittedName>
        <fullName evidence="2">Uncharacterized protein</fullName>
    </submittedName>
</protein>
<feature type="region of interest" description="Disordered" evidence="1">
    <location>
        <begin position="550"/>
        <end position="575"/>
    </location>
</feature>
<evidence type="ECO:0000256" key="1">
    <source>
        <dbReference type="SAM" id="MobiDB-lite"/>
    </source>
</evidence>
<evidence type="ECO:0000313" key="3">
    <source>
        <dbReference type="Proteomes" id="UP001215280"/>
    </source>
</evidence>